<sequence length="109" mass="12575">MPCLTHLSFDEILLEDASYRNALRDCKLLEVLATSWPDLNLIAALVHERRYAAIATDMRFVVLLAMHRILDWEIGARGGADYWVRADELVRKRRSGETTDIICGSERWK</sequence>
<dbReference type="EMBL" id="JARJCM010000007">
    <property type="protein sequence ID" value="KAJ7044269.1"/>
    <property type="molecule type" value="Genomic_DNA"/>
</dbReference>
<accession>A0AAD6TCY9</accession>
<name>A0AAD6TCY9_9AGAR</name>
<protein>
    <submittedName>
        <fullName evidence="1">Uncharacterized protein</fullName>
    </submittedName>
</protein>
<evidence type="ECO:0000313" key="2">
    <source>
        <dbReference type="Proteomes" id="UP001218188"/>
    </source>
</evidence>
<evidence type="ECO:0000313" key="1">
    <source>
        <dbReference type="EMBL" id="KAJ7044269.1"/>
    </source>
</evidence>
<comment type="caution">
    <text evidence="1">The sequence shown here is derived from an EMBL/GenBank/DDBJ whole genome shotgun (WGS) entry which is preliminary data.</text>
</comment>
<dbReference type="AlphaFoldDB" id="A0AAD6TCY9"/>
<keyword evidence="2" id="KW-1185">Reference proteome</keyword>
<proteinExistence type="predicted"/>
<dbReference type="Proteomes" id="UP001218188">
    <property type="component" value="Unassembled WGS sequence"/>
</dbReference>
<organism evidence="1 2">
    <name type="scientific">Mycena alexandri</name>
    <dbReference type="NCBI Taxonomy" id="1745969"/>
    <lineage>
        <taxon>Eukaryota</taxon>
        <taxon>Fungi</taxon>
        <taxon>Dikarya</taxon>
        <taxon>Basidiomycota</taxon>
        <taxon>Agaricomycotina</taxon>
        <taxon>Agaricomycetes</taxon>
        <taxon>Agaricomycetidae</taxon>
        <taxon>Agaricales</taxon>
        <taxon>Marasmiineae</taxon>
        <taxon>Mycenaceae</taxon>
        <taxon>Mycena</taxon>
    </lineage>
</organism>
<gene>
    <name evidence="1" type="ORF">C8F04DRAFT_1174709</name>
</gene>
<reference evidence="1" key="1">
    <citation type="submission" date="2023-03" db="EMBL/GenBank/DDBJ databases">
        <title>Massive genome expansion in bonnet fungi (Mycena s.s.) driven by repeated elements and novel gene families across ecological guilds.</title>
        <authorList>
            <consortium name="Lawrence Berkeley National Laboratory"/>
            <person name="Harder C.B."/>
            <person name="Miyauchi S."/>
            <person name="Viragh M."/>
            <person name="Kuo A."/>
            <person name="Thoen E."/>
            <person name="Andreopoulos B."/>
            <person name="Lu D."/>
            <person name="Skrede I."/>
            <person name="Drula E."/>
            <person name="Henrissat B."/>
            <person name="Morin E."/>
            <person name="Kohler A."/>
            <person name="Barry K."/>
            <person name="LaButti K."/>
            <person name="Morin E."/>
            <person name="Salamov A."/>
            <person name="Lipzen A."/>
            <person name="Mereny Z."/>
            <person name="Hegedus B."/>
            <person name="Baldrian P."/>
            <person name="Stursova M."/>
            <person name="Weitz H."/>
            <person name="Taylor A."/>
            <person name="Grigoriev I.V."/>
            <person name="Nagy L.G."/>
            <person name="Martin F."/>
            <person name="Kauserud H."/>
        </authorList>
    </citation>
    <scope>NUCLEOTIDE SEQUENCE</scope>
    <source>
        <strain evidence="1">CBHHK200</strain>
    </source>
</reference>